<proteinExistence type="inferred from homology"/>
<evidence type="ECO:0000259" key="9">
    <source>
        <dbReference type="Pfam" id="PF20147"/>
    </source>
</evidence>
<feature type="domain" description="Crinkler effector protein N-terminal" evidence="9">
    <location>
        <begin position="27"/>
        <end position="135"/>
    </location>
</feature>
<dbReference type="Pfam" id="PF20147">
    <property type="entry name" value="Crinkler"/>
    <property type="match status" value="2"/>
</dbReference>
<evidence type="ECO:0000256" key="6">
    <source>
        <dbReference type="ARBA" id="ARBA00022741"/>
    </source>
</evidence>
<protein>
    <recommendedName>
        <fullName evidence="8">Tubulin--tyrosine ligase-like protein 9</fullName>
    </recommendedName>
</protein>
<evidence type="ECO:0000256" key="8">
    <source>
        <dbReference type="ARBA" id="ARBA00030445"/>
    </source>
</evidence>
<dbReference type="Proteomes" id="UP001146120">
    <property type="component" value="Unassembled WGS sequence"/>
</dbReference>
<dbReference type="GO" id="GO:0036064">
    <property type="term" value="C:ciliary basal body"/>
    <property type="evidence" value="ECO:0007669"/>
    <property type="project" value="TreeGrafter"/>
</dbReference>
<dbReference type="PANTHER" id="PTHR12241:SF39">
    <property type="entry name" value="TUBULIN POLYGLUTAMYLASE TTLL9-RELATED"/>
    <property type="match status" value="1"/>
</dbReference>
<evidence type="ECO:0000256" key="5">
    <source>
        <dbReference type="ARBA" id="ARBA00022598"/>
    </source>
</evidence>
<dbReference type="Pfam" id="PF03133">
    <property type="entry name" value="TTL"/>
    <property type="match status" value="1"/>
</dbReference>
<feature type="domain" description="Crinkler effector protein N-terminal" evidence="9">
    <location>
        <begin position="360"/>
        <end position="438"/>
    </location>
</feature>
<evidence type="ECO:0000256" key="1">
    <source>
        <dbReference type="ARBA" id="ARBA00004340"/>
    </source>
</evidence>
<reference evidence="10" key="2">
    <citation type="journal article" date="2023" name="Microbiol Resour">
        <title>Decontamination and Annotation of the Draft Genome Sequence of the Oomycete Lagenidium giganteum ARSEF 373.</title>
        <authorList>
            <person name="Morgan W.R."/>
            <person name="Tartar A."/>
        </authorList>
    </citation>
    <scope>NUCLEOTIDE SEQUENCE</scope>
    <source>
        <strain evidence="10">ARSEF 373</strain>
    </source>
</reference>
<keyword evidence="11" id="KW-1185">Reference proteome</keyword>
<reference evidence="10" key="1">
    <citation type="submission" date="2022-11" db="EMBL/GenBank/DDBJ databases">
        <authorList>
            <person name="Morgan W.R."/>
            <person name="Tartar A."/>
        </authorList>
    </citation>
    <scope>NUCLEOTIDE SEQUENCE</scope>
    <source>
        <strain evidence="10">ARSEF 373</strain>
    </source>
</reference>
<dbReference type="PANTHER" id="PTHR12241">
    <property type="entry name" value="TUBULIN POLYGLUTAMYLASE"/>
    <property type="match status" value="1"/>
</dbReference>
<comment type="similarity">
    <text evidence="3">Belongs to the tubulin--tyrosine ligase family.</text>
</comment>
<evidence type="ECO:0000256" key="3">
    <source>
        <dbReference type="ARBA" id="ARBA00006820"/>
    </source>
</evidence>
<dbReference type="InterPro" id="IPR045379">
    <property type="entry name" value="Crinkler_N"/>
</dbReference>
<dbReference type="GO" id="GO:0000226">
    <property type="term" value="P:microtubule cytoskeleton organization"/>
    <property type="evidence" value="ECO:0007669"/>
    <property type="project" value="TreeGrafter"/>
</dbReference>
<dbReference type="PROSITE" id="PS51221">
    <property type="entry name" value="TTL"/>
    <property type="match status" value="1"/>
</dbReference>
<dbReference type="GO" id="GO:0005576">
    <property type="term" value="C:extracellular region"/>
    <property type="evidence" value="ECO:0007669"/>
    <property type="project" value="UniProtKB-SubCell"/>
</dbReference>
<comment type="subcellular location">
    <subcellularLocation>
        <location evidence="1">Host cell</location>
    </subcellularLocation>
    <subcellularLocation>
        <location evidence="2">Secreted</location>
    </subcellularLocation>
</comment>
<keyword evidence="4" id="KW-0964">Secreted</keyword>
<keyword evidence="5" id="KW-0436">Ligase</keyword>
<accession>A0AAV2Z942</accession>
<evidence type="ECO:0000256" key="7">
    <source>
        <dbReference type="ARBA" id="ARBA00022840"/>
    </source>
</evidence>
<dbReference type="InterPro" id="IPR004344">
    <property type="entry name" value="TTL/TTLL_fam"/>
</dbReference>
<comment type="caution">
    <text evidence="10">The sequence shown here is derived from an EMBL/GenBank/DDBJ whole genome shotgun (WGS) entry which is preliminary data.</text>
</comment>
<dbReference type="EMBL" id="DAKRPA010000038">
    <property type="protein sequence ID" value="DBA01932.1"/>
    <property type="molecule type" value="Genomic_DNA"/>
</dbReference>
<evidence type="ECO:0000313" key="10">
    <source>
        <dbReference type="EMBL" id="DBA01932.1"/>
    </source>
</evidence>
<evidence type="ECO:0000256" key="2">
    <source>
        <dbReference type="ARBA" id="ARBA00004613"/>
    </source>
</evidence>
<dbReference type="GO" id="GO:0005524">
    <property type="term" value="F:ATP binding"/>
    <property type="evidence" value="ECO:0007669"/>
    <property type="project" value="UniProtKB-KW"/>
</dbReference>
<dbReference type="GO" id="GO:0043657">
    <property type="term" value="C:host cell"/>
    <property type="evidence" value="ECO:0007669"/>
    <property type="project" value="UniProtKB-SubCell"/>
</dbReference>
<dbReference type="AlphaFoldDB" id="A0AAV2Z942"/>
<gene>
    <name evidence="10" type="ORF">N0F65_006665</name>
</gene>
<name>A0AAV2Z942_9STRA</name>
<dbReference type="SUPFAM" id="SSF56059">
    <property type="entry name" value="Glutathione synthetase ATP-binding domain-like"/>
    <property type="match status" value="1"/>
</dbReference>
<evidence type="ECO:0000256" key="4">
    <source>
        <dbReference type="ARBA" id="ARBA00022525"/>
    </source>
</evidence>
<dbReference type="GO" id="GO:0015631">
    <property type="term" value="F:tubulin binding"/>
    <property type="evidence" value="ECO:0007669"/>
    <property type="project" value="TreeGrafter"/>
</dbReference>
<evidence type="ECO:0000313" key="11">
    <source>
        <dbReference type="Proteomes" id="UP001146120"/>
    </source>
</evidence>
<keyword evidence="6" id="KW-0547">Nucleotide-binding</keyword>
<organism evidence="10 11">
    <name type="scientific">Lagenidium giganteum</name>
    <dbReference type="NCBI Taxonomy" id="4803"/>
    <lineage>
        <taxon>Eukaryota</taxon>
        <taxon>Sar</taxon>
        <taxon>Stramenopiles</taxon>
        <taxon>Oomycota</taxon>
        <taxon>Peronosporomycetes</taxon>
        <taxon>Pythiales</taxon>
        <taxon>Pythiaceae</taxon>
    </lineage>
</organism>
<dbReference type="Gene3D" id="3.30.470.20">
    <property type="entry name" value="ATP-grasp fold, B domain"/>
    <property type="match status" value="1"/>
</dbReference>
<dbReference type="GO" id="GO:0070740">
    <property type="term" value="F:tubulin-glutamic acid ligase activity"/>
    <property type="evidence" value="ECO:0007669"/>
    <property type="project" value="TreeGrafter"/>
</dbReference>
<sequence>MHASGAMHVRATSAALEQSWSDGNMGNLVCAILGESAFGLEMAASNTVDESKTAIAENQKLEFAPSKLKLFVAKRDTKWLTEREVSLRGDTNDLKQLMAPQAPLESVGLSDKHVQHELDKLQVTEGEGPVHVLVVTPGATHEELSTHSQRKDCLLPDELIPLVETAQQDRPTNVGPVGETLQTIVATAFPEGLYIRQEKHLDLNELLQQHEAFPKVLVVTAPHTGRSYDVLFNGSERGVASNLREFDRAILFAGPLSNKYSTFIANSRDDCRTFVNAVGLDDDEWVTKFNLAKPRSLFSQQPSLDDLLARGKAQIPEDADEFKRMAQQYLRNELDDWGMDILFTAMITPPTTESSLLSSAMCGAGESAFGLEIGARKTVDDLKVAIKNENEGIACSARKLQLFITRRDGVWLTENEVEQVTDTSDLKRLRGCQAPLETVGLSEENVRHTVDDGEIAEGNGPVNVLVVVPDTSVSEPAAKRRRTDVLDPAQLNALVEMAQQLTRTTAGTWLTCTVTILLLRTPVELGLYLRQEYLDLYELIDIRFASFLLLQRVLVVGSPGIGKSVFDLYLLIRYMADKKDVAYHPADESVICYFTWSSENGYEVTDTPRSGRTYDGLFDGNERGGALRLGEFKRTFLFSSPHIRNFSEFVKSLCWKVAMNPWTNDECRKLAHIVGFNERIVLDRFGDIGGRPRYLFSSLEPFVDLDATCWTILRRTSSTDPSRCYLMFPSGLVTIKDRSALTMERKGSVGSGNGNALARPDSRERVRRAVRFRTSLRNTVLDVLEVQGGWVETESEFVWDLHWADVGWVREHLDASTPLQEHQRINHFQNHYELTRKDLLVKNLKRMKKLLQRSESRVEAEHYDFWASTFVLPTEYGMFLEEFKRYPGSMWIMKPIGKAQGRGIFLFEKLSEINDWKRDHTWKSDAPLQAKTADTYIVQKYIENPYTIGGKKFDLRLYVLVTSFSPLVVWMYRAGFGRFSNARYSRDRGDMDNLYMHLTNASVQKTADDYDESMGCKWPLHSLKMFMISQYGVEAVDNLFLSIQQVITRSLLSVQQVIIQDKHCFELYGYDVLIDSQLKPWLLEVNASPSLTGDTDADYALKYNVIQHTLDIVDIEQKRRGKERHVGGFDLIWHNGPVSDAAPDGYSSYLGCTFDWLTPPPRTGMKKSS</sequence>
<keyword evidence="7" id="KW-0067">ATP-binding</keyword>